<gene>
    <name evidence="4" type="ORF">G3I70_44000</name>
</gene>
<dbReference type="RefSeq" id="WP_163064120.1">
    <property type="nucleotide sequence ID" value="NZ_JAAGLI010001188.1"/>
</dbReference>
<evidence type="ECO:0000313" key="4">
    <source>
        <dbReference type="EMBL" id="NEA29423.1"/>
    </source>
</evidence>
<dbReference type="Proteomes" id="UP000475532">
    <property type="component" value="Unassembled WGS sequence"/>
</dbReference>
<dbReference type="CDD" id="cd06974">
    <property type="entry name" value="TerD_like"/>
    <property type="match status" value="1"/>
</dbReference>
<feature type="domain" description="TerD" evidence="3">
    <location>
        <begin position="1"/>
        <end position="172"/>
    </location>
</feature>
<dbReference type="InterPro" id="IPR003325">
    <property type="entry name" value="TerD"/>
</dbReference>
<dbReference type="Gene3D" id="2.60.60.30">
    <property type="entry name" value="sav2460 like domains"/>
    <property type="match status" value="1"/>
</dbReference>
<evidence type="ECO:0000259" key="3">
    <source>
        <dbReference type="Pfam" id="PF02342"/>
    </source>
</evidence>
<reference evidence="4 5" key="1">
    <citation type="submission" date="2020-01" db="EMBL/GenBank/DDBJ databases">
        <title>Insect and environment-associated Actinomycetes.</title>
        <authorList>
            <person name="Currrie C."/>
            <person name="Chevrette M."/>
            <person name="Carlson C."/>
            <person name="Stubbendieck R."/>
            <person name="Wendt-Pienkowski E."/>
        </authorList>
    </citation>
    <scope>NUCLEOTIDE SEQUENCE [LARGE SCALE GENOMIC DNA]</scope>
    <source>
        <strain evidence="4 5">SID10258</strain>
    </source>
</reference>
<feature type="region of interest" description="Disordered" evidence="2">
    <location>
        <begin position="176"/>
        <end position="278"/>
    </location>
</feature>
<dbReference type="InterPro" id="IPR051324">
    <property type="entry name" value="Stress/Tellurium_Resist"/>
</dbReference>
<protein>
    <submittedName>
        <fullName evidence="4">TerD family protein</fullName>
    </submittedName>
</protein>
<dbReference type="PANTHER" id="PTHR32097">
    <property type="entry name" value="CAMP-BINDING PROTEIN 1-RELATED"/>
    <property type="match status" value="1"/>
</dbReference>
<sequence length="684" mass="73186">MLKGANAELASLTEAKGPVTVALRWADPSGSGEADVAALLVAGSGKVRDEGDFVFYNQPATSDGSVQLLGKTPTGGGSEDRIMLDLAALPPDVERVVVTASRYGGATFGELDDLGLTLYDSMGAALLGFDIGDAGTETAFVFGELYRRGDGWKFRAVGQGYESGLAGLAGDFGINVEDGDAEDGDVEDGDAEEIPANEAPTDEAPAHRETEARANGGERQSPPLTPEASAGETAREETAPARTASGEDVRKRRAAGRVRTAKKRSTLPKAPKVNLADHPSWHGARLFPVAGLRSEHEREARATSTLLAVMAQVPEFGRRLTARFGAPAGTVQTFVETSFKHGDTKVRPDGAVRVARAGRIWTALVETKTGGSPLKSDQVEAYLEVAARNGYETVITLSNDLALDGEHPLTVDRRRLRKVALRHLSWAEVAHEAHMLCHHHGLASPVHAWMLGELLHYLRHDNAGCQGFQDMGASWVPLRNAITAGTLRPGDRHAERVAESWEKLVRQLCLRLSGETGLNVAPVTRRRRSSAEARRAEVVASLLAAGRMGAEIRMPDAGGPVRVEADLRTGQIETSVAVPAAARARALTRVQWLLRQLADAPQELRVEALADGRDEGPCDLLKNLRSEPGLLVSGGVEITSFRLTLSTGMGSRRGTDEAGFVRSVDVAVDRFHQQVIQAVEVETE</sequence>
<dbReference type="PANTHER" id="PTHR32097:SF4">
    <property type="entry name" value="GENERAL STRESS PROTEIN 16U"/>
    <property type="match status" value="1"/>
</dbReference>
<dbReference type="Pfam" id="PF02342">
    <property type="entry name" value="TerD"/>
    <property type="match status" value="1"/>
</dbReference>
<feature type="compositionally biased region" description="Basic and acidic residues" evidence="2">
    <location>
        <begin position="233"/>
        <end position="250"/>
    </location>
</feature>
<name>A0A6L9QXW8_9ACTN</name>
<proteinExistence type="inferred from homology"/>
<dbReference type="EMBL" id="JAAGLI010001188">
    <property type="protein sequence ID" value="NEA29423.1"/>
    <property type="molecule type" value="Genomic_DNA"/>
</dbReference>
<feature type="compositionally biased region" description="Basic residues" evidence="2">
    <location>
        <begin position="251"/>
        <end position="266"/>
    </location>
</feature>
<accession>A0A6L9QXW8</accession>
<dbReference type="AlphaFoldDB" id="A0A6L9QXW8"/>
<organism evidence="4 5">
    <name type="scientific">Actinomadura bangladeshensis</name>
    <dbReference type="NCBI Taxonomy" id="453573"/>
    <lineage>
        <taxon>Bacteria</taxon>
        <taxon>Bacillati</taxon>
        <taxon>Actinomycetota</taxon>
        <taxon>Actinomycetes</taxon>
        <taxon>Streptosporangiales</taxon>
        <taxon>Thermomonosporaceae</taxon>
        <taxon>Actinomadura</taxon>
    </lineage>
</organism>
<feature type="compositionally biased region" description="Acidic residues" evidence="2">
    <location>
        <begin position="177"/>
        <end position="195"/>
    </location>
</feature>
<comment type="caution">
    <text evidence="4">The sequence shown here is derived from an EMBL/GenBank/DDBJ whole genome shotgun (WGS) entry which is preliminary data.</text>
</comment>
<evidence type="ECO:0000313" key="5">
    <source>
        <dbReference type="Proteomes" id="UP000475532"/>
    </source>
</evidence>
<comment type="similarity">
    <text evidence="1">Belongs to the CAPAB/TerDEXZ family.</text>
</comment>
<evidence type="ECO:0000256" key="1">
    <source>
        <dbReference type="ARBA" id="ARBA00008775"/>
    </source>
</evidence>
<evidence type="ECO:0000256" key="2">
    <source>
        <dbReference type="SAM" id="MobiDB-lite"/>
    </source>
</evidence>